<dbReference type="SUPFAM" id="SSF49899">
    <property type="entry name" value="Concanavalin A-like lectins/glucanases"/>
    <property type="match status" value="1"/>
</dbReference>
<organism evidence="3 4">
    <name type="scientific">Haloplasma contractile SSD-17B</name>
    <dbReference type="NCBI Taxonomy" id="1033810"/>
    <lineage>
        <taxon>Bacteria</taxon>
        <taxon>Bacillati</taxon>
        <taxon>Mycoplasmatota</taxon>
        <taxon>Mollicutes</taxon>
        <taxon>Haloplasmatales</taxon>
        <taxon>Haloplasmataceae</taxon>
        <taxon>Haloplasma</taxon>
    </lineage>
</organism>
<sequence length="314" mass="36139">MDQLKMIKMIIPILGLFILSACNTDQDIITTTTTTEATEEAKVCKAKDYTYEEDNLTYDLIWSDEFDGNELDETKWSYATGGYGFGNNELQYYTEGENLSVLDGKLIIETRKEDYVSRHYTSSKITTEESKSFKYAKIDVMAKIPAGRGTWPAIWMLPKDWQYGGWPDSGEIDIMEHVGYDMNEIHGTVHTGDYNHMKGTQKGGSIEVENVDTTFHKYSIEWLPDKIKFFVDDEKYYEFTPTKYFSCPDSGRWPFDQEFYLILNIAIGGNWGGARKIDGDNGVDDTIFPQTMEIDYIRVYQSNEITSLDDIRNN</sequence>
<feature type="domain" description="GH16" evidence="2">
    <location>
        <begin position="51"/>
        <end position="305"/>
    </location>
</feature>
<comment type="caution">
    <text evidence="3">The sequence shown here is derived from an EMBL/GenBank/DDBJ whole genome shotgun (WGS) entry which is preliminary data.</text>
</comment>
<gene>
    <name evidence="3" type="ORF">HLPCO_002298</name>
</gene>
<dbReference type="GO" id="GO:0042973">
    <property type="term" value="F:glucan endo-1,3-beta-D-glucosidase activity"/>
    <property type="evidence" value="ECO:0007669"/>
    <property type="project" value="UniProtKB-EC"/>
</dbReference>
<dbReference type="InterPro" id="IPR013320">
    <property type="entry name" value="ConA-like_dom_sf"/>
</dbReference>
<dbReference type="AlphaFoldDB" id="U2DSX5"/>
<comment type="similarity">
    <text evidence="1">Belongs to the glycosyl hydrolase 16 family.</text>
</comment>
<dbReference type="GO" id="GO:0005975">
    <property type="term" value="P:carbohydrate metabolic process"/>
    <property type="evidence" value="ECO:0007669"/>
    <property type="project" value="InterPro"/>
</dbReference>
<keyword evidence="4" id="KW-1185">Reference proteome</keyword>
<dbReference type="PANTHER" id="PTHR10963">
    <property type="entry name" value="GLYCOSYL HYDROLASE-RELATED"/>
    <property type="match status" value="1"/>
</dbReference>
<dbReference type="Proteomes" id="UP000005707">
    <property type="component" value="Unassembled WGS sequence"/>
</dbReference>
<dbReference type="EMBL" id="AFNU02000009">
    <property type="protein sequence ID" value="ERJ11597.1"/>
    <property type="molecule type" value="Genomic_DNA"/>
</dbReference>
<dbReference type="InterPro" id="IPR050546">
    <property type="entry name" value="Glycosyl_Hydrlase_16"/>
</dbReference>
<reference evidence="3 4" key="1">
    <citation type="journal article" date="2011" name="J. Bacteriol.">
        <title>Genome sequence of Haloplasma contractile, an unusual contractile bacterium from a deep-sea anoxic brine lake.</title>
        <authorList>
            <person name="Antunes A."/>
            <person name="Alam I."/>
            <person name="El Dorry H."/>
            <person name="Siam R."/>
            <person name="Robertson A."/>
            <person name="Bajic V.B."/>
            <person name="Stingl U."/>
        </authorList>
    </citation>
    <scope>NUCLEOTIDE SEQUENCE [LARGE SCALE GENOMIC DNA]</scope>
    <source>
        <strain evidence="3 4">SSD-17B</strain>
    </source>
</reference>
<dbReference type="InParanoid" id="U2DSX5"/>
<keyword evidence="3" id="KW-0378">Hydrolase</keyword>
<dbReference type="eggNOG" id="COG2273">
    <property type="taxonomic scope" value="Bacteria"/>
</dbReference>
<name>U2DSX5_9MOLU</name>
<dbReference type="Pfam" id="PF00722">
    <property type="entry name" value="Glyco_hydro_16"/>
    <property type="match status" value="1"/>
</dbReference>
<accession>U2DSX5</accession>
<dbReference type="PROSITE" id="PS51762">
    <property type="entry name" value="GH16_2"/>
    <property type="match status" value="1"/>
</dbReference>
<dbReference type="InterPro" id="IPR000757">
    <property type="entry name" value="Beta-glucanase-like"/>
</dbReference>
<evidence type="ECO:0000259" key="2">
    <source>
        <dbReference type="PROSITE" id="PS51762"/>
    </source>
</evidence>
<dbReference type="Gene3D" id="2.60.120.200">
    <property type="match status" value="1"/>
</dbReference>
<dbReference type="CDD" id="cd08023">
    <property type="entry name" value="GH16_laminarinase_like"/>
    <property type="match status" value="1"/>
</dbReference>
<proteinExistence type="inferred from homology"/>
<dbReference type="EC" id="3.2.1.39" evidence="3"/>
<protein>
    <submittedName>
        <fullName evidence="3">Glucan endo-13-beta-D-glucosidase protein</fullName>
        <ecNumber evidence="3">3.2.1.39</ecNumber>
    </submittedName>
</protein>
<reference evidence="3 4" key="2">
    <citation type="journal article" date="2013" name="PLoS ONE">
        <title>INDIGO - INtegrated Data Warehouse of MIcrobial GenOmes with Examples from the Red Sea Extremophiles.</title>
        <authorList>
            <person name="Alam I."/>
            <person name="Antunes A."/>
            <person name="Kamau A.A."/>
            <person name="Ba Alawi W."/>
            <person name="Kalkatawi M."/>
            <person name="Stingl U."/>
            <person name="Bajic V.B."/>
        </authorList>
    </citation>
    <scope>NUCLEOTIDE SEQUENCE [LARGE SCALE GENOMIC DNA]</scope>
    <source>
        <strain evidence="3 4">SSD-17B</strain>
    </source>
</reference>
<evidence type="ECO:0000313" key="4">
    <source>
        <dbReference type="Proteomes" id="UP000005707"/>
    </source>
</evidence>
<dbReference type="PROSITE" id="PS51257">
    <property type="entry name" value="PROKAR_LIPOPROTEIN"/>
    <property type="match status" value="1"/>
</dbReference>
<evidence type="ECO:0000256" key="1">
    <source>
        <dbReference type="ARBA" id="ARBA00006865"/>
    </source>
</evidence>
<dbReference type="RefSeq" id="WP_008825464.1">
    <property type="nucleotide sequence ID" value="NZ_AFNU02000009.1"/>
</dbReference>
<dbReference type="PANTHER" id="PTHR10963:SF55">
    <property type="entry name" value="GLYCOSIDE HYDROLASE FAMILY 16 PROTEIN"/>
    <property type="match status" value="1"/>
</dbReference>
<keyword evidence="3" id="KW-0326">Glycosidase</keyword>
<dbReference type="STRING" id="1033810.HLPCO_002298"/>
<evidence type="ECO:0000313" key="3">
    <source>
        <dbReference type="EMBL" id="ERJ11597.1"/>
    </source>
</evidence>